<evidence type="ECO:0000259" key="1">
    <source>
        <dbReference type="PROSITE" id="PS51736"/>
    </source>
</evidence>
<dbReference type="InterPro" id="IPR050639">
    <property type="entry name" value="SSR_resolvase"/>
</dbReference>
<dbReference type="Pfam" id="PF07508">
    <property type="entry name" value="Recombinase"/>
    <property type="match status" value="1"/>
</dbReference>
<dbReference type="GO" id="GO:0003677">
    <property type="term" value="F:DNA binding"/>
    <property type="evidence" value="ECO:0007669"/>
    <property type="project" value="InterPro"/>
</dbReference>
<proteinExistence type="predicted"/>
<reference evidence="3 4" key="1">
    <citation type="submission" date="2017-09" db="EMBL/GenBank/DDBJ databases">
        <title>Depth-based differentiation of microbial function through sediment-hosted aquifers and enrichment of novel symbionts in the deep terrestrial subsurface.</title>
        <authorList>
            <person name="Probst A.J."/>
            <person name="Ladd B."/>
            <person name="Jarett J.K."/>
            <person name="Geller-Mcgrath D.E."/>
            <person name="Sieber C.M."/>
            <person name="Emerson J.B."/>
            <person name="Anantharaman K."/>
            <person name="Thomas B.C."/>
            <person name="Malmstrom R."/>
            <person name="Stieglmeier M."/>
            <person name="Klingl A."/>
            <person name="Woyke T."/>
            <person name="Ryan C.M."/>
            <person name="Banfield J.F."/>
        </authorList>
    </citation>
    <scope>NUCLEOTIDE SEQUENCE [LARGE SCALE GENOMIC DNA]</scope>
    <source>
        <strain evidence="3">CG11_big_fil_rev_8_21_14_0_20_45_26</strain>
    </source>
</reference>
<dbReference type="InterPro" id="IPR038109">
    <property type="entry name" value="DNA_bind_recomb_sf"/>
</dbReference>
<protein>
    <recommendedName>
        <fullName evidence="5">Recombinase family protein</fullName>
    </recommendedName>
</protein>
<dbReference type="InterPro" id="IPR025827">
    <property type="entry name" value="Zn_ribbon_recom_dom"/>
</dbReference>
<dbReference type="GO" id="GO:0000150">
    <property type="term" value="F:DNA strand exchange activity"/>
    <property type="evidence" value="ECO:0007669"/>
    <property type="project" value="InterPro"/>
</dbReference>
<organism evidence="3 4">
    <name type="scientific">Candidatus Abzuiibacterium crystallinum</name>
    <dbReference type="NCBI Taxonomy" id="1974748"/>
    <lineage>
        <taxon>Bacteria</taxon>
        <taxon>Pseudomonadati</taxon>
        <taxon>Candidatus Omnitrophota</taxon>
        <taxon>Candidatus Abzuiibacterium</taxon>
    </lineage>
</organism>
<dbReference type="PROSITE" id="PS51736">
    <property type="entry name" value="RECOMBINASES_3"/>
    <property type="match status" value="1"/>
</dbReference>
<dbReference type="Gene3D" id="3.40.50.1390">
    <property type="entry name" value="Resolvase, N-terminal catalytic domain"/>
    <property type="match status" value="1"/>
</dbReference>
<dbReference type="SUPFAM" id="SSF53041">
    <property type="entry name" value="Resolvase-like"/>
    <property type="match status" value="1"/>
</dbReference>
<evidence type="ECO:0008006" key="5">
    <source>
        <dbReference type="Google" id="ProtNLM"/>
    </source>
</evidence>
<sequence length="554" mass="64432">MTRTRVALYTRVSTEEQKENYSLAAQLELLKKFAADHKYEVYDEYVDGGYSGTVYERPAFQRLIRDAHHKKFDAILVYRLDRFFRNNKALLTVSEDLEKFGVAIRSITEPFDSSTYFGKFALSLFGSIAQLERDTFLERSKVGRLRRAKEGFYSGTQPTKFGFDYDKESKKLKINEKEAETIRLIFRLYNEPESSLVKVVRRLRQLRLKTKEGKEFISSTVHDILRDSVYVGKWYANKYSKGGRLKPSAEWILVEVPVIVSIPVFESAQKLLQVRKNYSVRNAKYKYLLQGLVKCGDCGNTVAGTADKQITVKNGKKYGPYLKLYYRCTHFVKNLYGKSINCNLRYMQGAILESVVWKEVEKILLNPMLIMNAVRREQKMRPAKKESFSNELIKVKRRIEDLHCEEERILEAYRESVIDLRQLKDQTAKIKGDAGLFQNRAKELEFELQKPEDNNPKGVIDYLKKMRQGLGALSYETKKKILHLFNTAITANVDGSIDIRCFLPNNLNNEKDETDYFSCSELSKNELFRCEQSDPECFGGCLFEYQSRVRRQAH</sequence>
<feature type="domain" description="Resolvase/invertase-type recombinase catalytic" evidence="1">
    <location>
        <begin position="5"/>
        <end position="151"/>
    </location>
</feature>
<dbReference type="Gene3D" id="3.90.1750.20">
    <property type="entry name" value="Putative Large Serine Recombinase, Chain B, Domain 2"/>
    <property type="match status" value="1"/>
</dbReference>
<dbReference type="InterPro" id="IPR036162">
    <property type="entry name" value="Resolvase-like_N_sf"/>
</dbReference>
<dbReference type="Pfam" id="PF13408">
    <property type="entry name" value="Zn_ribbon_recom"/>
    <property type="match status" value="1"/>
</dbReference>
<dbReference type="CDD" id="cd00338">
    <property type="entry name" value="Ser_Recombinase"/>
    <property type="match status" value="1"/>
</dbReference>
<dbReference type="InterPro" id="IPR011109">
    <property type="entry name" value="DNA_bind_recombinase_dom"/>
</dbReference>
<evidence type="ECO:0000259" key="2">
    <source>
        <dbReference type="PROSITE" id="PS51737"/>
    </source>
</evidence>
<dbReference type="PROSITE" id="PS51737">
    <property type="entry name" value="RECOMBINASE_DNA_BIND"/>
    <property type="match status" value="1"/>
</dbReference>
<dbReference type="Proteomes" id="UP000230859">
    <property type="component" value="Unassembled WGS sequence"/>
</dbReference>
<accession>A0A2H0LS68</accession>
<dbReference type="Pfam" id="PF00239">
    <property type="entry name" value="Resolvase"/>
    <property type="match status" value="1"/>
</dbReference>
<dbReference type="PANTHER" id="PTHR30461">
    <property type="entry name" value="DNA-INVERTASE FROM LAMBDOID PROPHAGE"/>
    <property type="match status" value="1"/>
</dbReference>
<dbReference type="InterPro" id="IPR006119">
    <property type="entry name" value="Resolv_N"/>
</dbReference>
<evidence type="ECO:0000313" key="3">
    <source>
        <dbReference type="EMBL" id="PIQ87197.1"/>
    </source>
</evidence>
<comment type="caution">
    <text evidence="3">The sequence shown here is derived from an EMBL/GenBank/DDBJ whole genome shotgun (WGS) entry which is preliminary data.</text>
</comment>
<gene>
    <name evidence="3" type="ORF">COV74_01355</name>
</gene>
<dbReference type="EMBL" id="PCVY01000016">
    <property type="protein sequence ID" value="PIQ87197.1"/>
    <property type="molecule type" value="Genomic_DNA"/>
</dbReference>
<name>A0A2H0LS68_9BACT</name>
<evidence type="ECO:0000313" key="4">
    <source>
        <dbReference type="Proteomes" id="UP000230859"/>
    </source>
</evidence>
<dbReference type="SMART" id="SM00857">
    <property type="entry name" value="Resolvase"/>
    <property type="match status" value="1"/>
</dbReference>
<dbReference type="AlphaFoldDB" id="A0A2H0LS68"/>
<feature type="domain" description="Recombinase" evidence="2">
    <location>
        <begin position="160"/>
        <end position="278"/>
    </location>
</feature>
<dbReference type="PANTHER" id="PTHR30461:SF23">
    <property type="entry name" value="DNA RECOMBINASE-RELATED"/>
    <property type="match status" value="1"/>
</dbReference>